<comment type="caution">
    <text evidence="3">The sequence shown here is derived from an EMBL/GenBank/DDBJ whole genome shotgun (WGS) entry which is preliminary data.</text>
</comment>
<dbReference type="Pfam" id="PF11738">
    <property type="entry name" value="DUF3298"/>
    <property type="match status" value="1"/>
</dbReference>
<keyword evidence="4" id="KW-1185">Reference proteome</keyword>
<dbReference type="InterPro" id="IPR037126">
    <property type="entry name" value="PdaC/RsiV-like_sf"/>
</dbReference>
<dbReference type="OrthoDB" id="4696640at2"/>
<evidence type="ECO:0000259" key="2">
    <source>
        <dbReference type="Pfam" id="PF11738"/>
    </source>
</evidence>
<dbReference type="EMBL" id="PDCN02000016">
    <property type="protein sequence ID" value="PIB74520.1"/>
    <property type="molecule type" value="Genomic_DNA"/>
</dbReference>
<feature type="domain" description="DUF3298" evidence="2">
    <location>
        <begin position="152"/>
        <end position="226"/>
    </location>
</feature>
<dbReference type="STRING" id="85968.GCA_900073015_00699"/>
<feature type="chain" id="PRO_5013889023" evidence="1">
    <location>
        <begin position="30"/>
        <end position="233"/>
    </location>
</feature>
<sequence>MRISIPAGLSAALAVLVVASGAAAPAAVAAPPKCTDIDTELVANNCVQKIVDPGYTVDISFPSIFPNQKPVLEYVKQTRDGFLNLAKGSGARLAPYTLEMKSLEFNSSVPPRGTQTLVLETFEDTGGAHPSSFYKAFNWDQGYRKALTIPTLFREGTDPIPVIEPLVQAEIARQFGDGTVISDAVAANPDTYQNFALTNDEMMFFFDRGAVLAESFGAIVVSIPREAVAPMFA</sequence>
<dbReference type="Proteomes" id="UP000230551">
    <property type="component" value="Unassembled WGS sequence"/>
</dbReference>
<proteinExistence type="predicted"/>
<dbReference type="InterPro" id="IPR021729">
    <property type="entry name" value="DUF3298"/>
</dbReference>
<protein>
    <submittedName>
        <fullName evidence="3">DUF3298 domain-containing protein</fullName>
    </submittedName>
</protein>
<keyword evidence="1" id="KW-0732">Signal</keyword>
<dbReference type="InterPro" id="IPR053421">
    <property type="entry name" value="Esterase_Immunogenic_RsiV"/>
</dbReference>
<feature type="signal peptide" evidence="1">
    <location>
        <begin position="1"/>
        <end position="29"/>
    </location>
</feature>
<dbReference type="RefSeq" id="WP_090586071.1">
    <property type="nucleotide sequence ID" value="NZ_CP104302.1"/>
</dbReference>
<gene>
    <name evidence="3" type="ORF">CQY22_012510</name>
</gene>
<evidence type="ECO:0000313" key="3">
    <source>
        <dbReference type="EMBL" id="PIB74520.1"/>
    </source>
</evidence>
<name>A0A2G5P8U4_9MYCO</name>
<dbReference type="Gene3D" id="3.90.640.20">
    <property type="entry name" value="Heat-shock cognate protein, ATPase"/>
    <property type="match status" value="1"/>
</dbReference>
<evidence type="ECO:0000313" key="4">
    <source>
        <dbReference type="Proteomes" id="UP000230551"/>
    </source>
</evidence>
<reference evidence="3 4" key="1">
    <citation type="journal article" date="2017" name="Infect. Genet. Evol.">
        <title>The new phylogeny of the genus Mycobacterium: The old and the news.</title>
        <authorList>
            <person name="Tortoli E."/>
            <person name="Fedrizzi T."/>
            <person name="Meehan C.J."/>
            <person name="Trovato A."/>
            <person name="Grottola A."/>
            <person name="Giacobazzi E."/>
            <person name="Serpini G.F."/>
            <person name="Tagliazucchi S."/>
            <person name="Fabio A."/>
            <person name="Bettua C."/>
            <person name="Bertorelli R."/>
            <person name="Frascaro F."/>
            <person name="De Sanctis V."/>
            <person name="Pecorari M."/>
            <person name="Jousson O."/>
            <person name="Segata N."/>
            <person name="Cirillo D.M."/>
        </authorList>
    </citation>
    <scope>NUCLEOTIDE SEQUENCE [LARGE SCALE GENOMIC DNA]</scope>
    <source>
        <strain evidence="3 4">CIP1034565</strain>
    </source>
</reference>
<dbReference type="AlphaFoldDB" id="A0A2G5P8U4"/>
<evidence type="ECO:0000256" key="1">
    <source>
        <dbReference type="SAM" id="SignalP"/>
    </source>
</evidence>
<organism evidence="3 4">
    <name type="scientific">Mycolicibacterium brumae</name>
    <dbReference type="NCBI Taxonomy" id="85968"/>
    <lineage>
        <taxon>Bacteria</taxon>
        <taxon>Bacillati</taxon>
        <taxon>Actinomycetota</taxon>
        <taxon>Actinomycetes</taxon>
        <taxon>Mycobacteriales</taxon>
        <taxon>Mycobacteriaceae</taxon>
        <taxon>Mycolicibacterium</taxon>
    </lineage>
</organism>
<accession>A0A2G5P8U4</accession>
<dbReference type="Gene3D" id="3.30.565.40">
    <property type="entry name" value="Fervidobacterium nodosum Rt17-B1 like"/>
    <property type="match status" value="1"/>
</dbReference>
<dbReference type="NCBIfam" id="NF043047">
    <property type="entry name" value="EstaseRv3036c"/>
    <property type="match status" value="1"/>
</dbReference>